<evidence type="ECO:0000313" key="3">
    <source>
        <dbReference type="Proteomes" id="UP000195437"/>
    </source>
</evidence>
<dbReference type="EMBL" id="CP021434">
    <property type="protein sequence ID" value="ARU60377.1"/>
    <property type="molecule type" value="Genomic_DNA"/>
</dbReference>
<dbReference type="PROSITE" id="PS51257">
    <property type="entry name" value="PROKAR_LIPOPROTEIN"/>
    <property type="match status" value="1"/>
</dbReference>
<accession>A0A1Y0IIU1</accession>
<gene>
    <name evidence="2" type="ORF">CBW65_04330</name>
</gene>
<feature type="compositionally biased region" description="Low complexity" evidence="1">
    <location>
        <begin position="36"/>
        <end position="46"/>
    </location>
</feature>
<dbReference type="AlphaFoldDB" id="A0A1Y0IIU1"/>
<dbReference type="Proteomes" id="UP000195437">
    <property type="component" value="Chromosome"/>
</dbReference>
<feature type="region of interest" description="Disordered" evidence="1">
    <location>
        <begin position="33"/>
        <end position="71"/>
    </location>
</feature>
<evidence type="ECO:0000313" key="2">
    <source>
        <dbReference type="EMBL" id="ARU60377.1"/>
    </source>
</evidence>
<protein>
    <submittedName>
        <fullName evidence="2">Uncharacterized protein</fullName>
    </submittedName>
</protein>
<evidence type="ECO:0000256" key="1">
    <source>
        <dbReference type="SAM" id="MobiDB-lite"/>
    </source>
</evidence>
<dbReference type="KEGG" id="tum:CBW65_04330"/>
<reference evidence="3" key="1">
    <citation type="submission" date="2017-05" db="EMBL/GenBank/DDBJ databases">
        <authorList>
            <person name="Sung H."/>
        </authorList>
    </citation>
    <scope>NUCLEOTIDE SEQUENCE [LARGE SCALE GENOMIC DNA]</scope>
    <source>
        <strain evidence="3">AR23208</strain>
    </source>
</reference>
<feature type="compositionally biased region" description="Pro residues" evidence="1">
    <location>
        <begin position="47"/>
        <end position="63"/>
    </location>
</feature>
<name>A0A1Y0IIU1_9BACL</name>
<keyword evidence="3" id="KW-1185">Reference proteome</keyword>
<organism evidence="2 3">
    <name type="scientific">Tumebacillus avium</name>
    <dbReference type="NCBI Taxonomy" id="1903704"/>
    <lineage>
        <taxon>Bacteria</taxon>
        <taxon>Bacillati</taxon>
        <taxon>Bacillota</taxon>
        <taxon>Bacilli</taxon>
        <taxon>Bacillales</taxon>
        <taxon>Alicyclobacillaceae</taxon>
        <taxon>Tumebacillus</taxon>
    </lineage>
</organism>
<sequence length="219" mass="23993">MTLFFRKVSAAAGRFFVLALVIILITGCGEAGEFSPAEGQQEQPEAVPAPPSNPSSPTTPPTSAPAGMKMGTDGQLYLSKNGLQILTTPPDSGPEEVAWRFFKLRGEQKYDEAVELLSGYIYPKYKNEPTRNVLVEVIASEFVRAADITEIAPVEGETDGAFARKVIYLEMNFQLRGTLSPESTDMRNGLNRYAVHLIQEKEGAPWKIVLLGGCPWLEK</sequence>
<proteinExistence type="predicted"/>